<keyword evidence="1" id="KW-0812">Transmembrane</keyword>
<evidence type="ECO:0000313" key="3">
    <source>
        <dbReference type="Proteomes" id="UP001497382"/>
    </source>
</evidence>
<dbReference type="AlphaFoldDB" id="A0AAV2BQH1"/>
<dbReference type="EMBL" id="CAXIEN010000454">
    <property type="protein sequence ID" value="CAL1298127.1"/>
    <property type="molecule type" value="Genomic_DNA"/>
</dbReference>
<gene>
    <name evidence="2" type="ORF">LARSCL_LOCUS20713</name>
</gene>
<proteinExistence type="predicted"/>
<feature type="transmembrane region" description="Helical" evidence="1">
    <location>
        <begin position="12"/>
        <end position="33"/>
    </location>
</feature>
<organism evidence="2 3">
    <name type="scientific">Larinioides sclopetarius</name>
    <dbReference type="NCBI Taxonomy" id="280406"/>
    <lineage>
        <taxon>Eukaryota</taxon>
        <taxon>Metazoa</taxon>
        <taxon>Ecdysozoa</taxon>
        <taxon>Arthropoda</taxon>
        <taxon>Chelicerata</taxon>
        <taxon>Arachnida</taxon>
        <taxon>Araneae</taxon>
        <taxon>Araneomorphae</taxon>
        <taxon>Entelegynae</taxon>
        <taxon>Araneoidea</taxon>
        <taxon>Araneidae</taxon>
        <taxon>Larinioides</taxon>
    </lineage>
</organism>
<keyword evidence="1" id="KW-0472">Membrane</keyword>
<evidence type="ECO:0000256" key="1">
    <source>
        <dbReference type="SAM" id="Phobius"/>
    </source>
</evidence>
<keyword evidence="1" id="KW-1133">Transmembrane helix</keyword>
<sequence>MMYKTAEEVLKTNVILFIIKATLSAVVLTYGGAEILYNAGFIENGFERQSIASQMQRWLD</sequence>
<name>A0AAV2BQH1_9ARAC</name>
<reference evidence="2 3" key="1">
    <citation type="submission" date="2024-04" db="EMBL/GenBank/DDBJ databases">
        <authorList>
            <person name="Rising A."/>
            <person name="Reimegard J."/>
            <person name="Sonavane S."/>
            <person name="Akerstrom W."/>
            <person name="Nylinder S."/>
            <person name="Hedman E."/>
            <person name="Kallberg Y."/>
        </authorList>
    </citation>
    <scope>NUCLEOTIDE SEQUENCE [LARGE SCALE GENOMIC DNA]</scope>
</reference>
<keyword evidence="3" id="KW-1185">Reference proteome</keyword>
<evidence type="ECO:0000313" key="2">
    <source>
        <dbReference type="EMBL" id="CAL1298127.1"/>
    </source>
</evidence>
<protein>
    <submittedName>
        <fullName evidence="2">Uncharacterized protein</fullName>
    </submittedName>
</protein>
<feature type="non-terminal residue" evidence="2">
    <location>
        <position position="60"/>
    </location>
</feature>
<dbReference type="Proteomes" id="UP001497382">
    <property type="component" value="Unassembled WGS sequence"/>
</dbReference>
<comment type="caution">
    <text evidence="2">The sequence shown here is derived from an EMBL/GenBank/DDBJ whole genome shotgun (WGS) entry which is preliminary data.</text>
</comment>
<accession>A0AAV2BQH1</accession>